<protein>
    <submittedName>
        <fullName evidence="1">Uncharacterized protein</fullName>
    </submittedName>
</protein>
<evidence type="ECO:0000313" key="2">
    <source>
        <dbReference type="Proteomes" id="UP001247805"/>
    </source>
</evidence>
<dbReference type="Proteomes" id="UP001247805">
    <property type="component" value="Unassembled WGS sequence"/>
</dbReference>
<accession>A0ABU3T2B0</accession>
<dbReference type="EMBL" id="JAWDIO010000002">
    <property type="protein sequence ID" value="MDU0356401.1"/>
    <property type="molecule type" value="Genomic_DNA"/>
</dbReference>
<evidence type="ECO:0000313" key="1">
    <source>
        <dbReference type="EMBL" id="MDU0356401.1"/>
    </source>
</evidence>
<gene>
    <name evidence="1" type="ORF">RS130_23135</name>
</gene>
<reference evidence="1 2" key="1">
    <citation type="submission" date="2023-10" db="EMBL/GenBank/DDBJ databases">
        <title>Glaciecola aquimarina strain GGW-M5 nov., isolated from a coastal seawater.</title>
        <authorList>
            <person name="Bayburt H."/>
            <person name="Kim J.M."/>
            <person name="Choi B.J."/>
            <person name="Jeon C.O."/>
        </authorList>
    </citation>
    <scope>NUCLEOTIDE SEQUENCE [LARGE SCALE GENOMIC DNA]</scope>
    <source>
        <strain evidence="1 2">KCTC 32108</strain>
    </source>
</reference>
<name>A0ABU3T2B0_9ALTE</name>
<comment type="caution">
    <text evidence="1">The sequence shown here is derived from an EMBL/GenBank/DDBJ whole genome shotgun (WGS) entry which is preliminary data.</text>
</comment>
<keyword evidence="2" id="KW-1185">Reference proteome</keyword>
<proteinExistence type="predicted"/>
<sequence>MLNFWLQPPAQPSYIKFSTVLEDLLDAVAAIEIVDNTLNADNASSIGNNLVQGELAPDWLQSNVFEQVTDAVDFSWLCQSPKFLTLAQYQPMKSLLNQTKMCQQLPLSFMRLAIFGAWQSVLVQAKRKSSQILANKLSQPPARQHQDYINELATCETQCKQVQAVIAYILYALRSPLFAGILLSQGPKILQQPLKKWLRQQVANTASPETDFFQPLQQWLLQHADGRAWLTQAELAFKNTNKMGFKTLPSLADVQIYQDGSEALTQCQQIIERYLVAIERAMGEKTSLTEIYRSDLCIFSNRFTQLYGAASD</sequence>
<dbReference type="RefSeq" id="WP_316027886.1">
    <property type="nucleotide sequence ID" value="NZ_JAWDIO010000002.1"/>
</dbReference>
<organism evidence="1 2">
    <name type="scientific">Paraglaciecola aquimarina</name>
    <dbReference type="NCBI Taxonomy" id="1235557"/>
    <lineage>
        <taxon>Bacteria</taxon>
        <taxon>Pseudomonadati</taxon>
        <taxon>Pseudomonadota</taxon>
        <taxon>Gammaproteobacteria</taxon>
        <taxon>Alteromonadales</taxon>
        <taxon>Alteromonadaceae</taxon>
        <taxon>Paraglaciecola</taxon>
    </lineage>
</organism>